<name>A0AB34GEV5_ESCRO</name>
<organism evidence="2 3">
    <name type="scientific">Eschrichtius robustus</name>
    <name type="common">California gray whale</name>
    <name type="synonym">Eschrichtius gibbosus</name>
    <dbReference type="NCBI Taxonomy" id="9764"/>
    <lineage>
        <taxon>Eukaryota</taxon>
        <taxon>Metazoa</taxon>
        <taxon>Chordata</taxon>
        <taxon>Craniata</taxon>
        <taxon>Vertebrata</taxon>
        <taxon>Euteleostomi</taxon>
        <taxon>Mammalia</taxon>
        <taxon>Eutheria</taxon>
        <taxon>Laurasiatheria</taxon>
        <taxon>Artiodactyla</taxon>
        <taxon>Whippomorpha</taxon>
        <taxon>Cetacea</taxon>
        <taxon>Mysticeti</taxon>
        <taxon>Eschrichtiidae</taxon>
        <taxon>Eschrichtius</taxon>
    </lineage>
</organism>
<gene>
    <name evidence="2" type="ORF">J1605_014109</name>
</gene>
<evidence type="ECO:0000256" key="1">
    <source>
        <dbReference type="SAM" id="MobiDB-lite"/>
    </source>
</evidence>
<evidence type="ECO:0000313" key="2">
    <source>
        <dbReference type="EMBL" id="KAJ8777852.1"/>
    </source>
</evidence>
<sequence>MRHLSHCPSSDSQQKPNGEPELPPYLAVMRGHGFKSWSGKIPHATEQLSLCATTTEARVPQLLKLTRLEPVLHNKRIHRNEKPTHRNEE</sequence>
<keyword evidence="3" id="KW-1185">Reference proteome</keyword>
<reference evidence="2 3" key="1">
    <citation type="submission" date="2022-11" db="EMBL/GenBank/DDBJ databases">
        <title>Whole genome sequence of Eschrichtius robustus ER-17-0199.</title>
        <authorList>
            <person name="Bruniche-Olsen A."/>
            <person name="Black A.N."/>
            <person name="Fields C.J."/>
            <person name="Walden K."/>
            <person name="Dewoody J.A."/>
        </authorList>
    </citation>
    <scope>NUCLEOTIDE SEQUENCE [LARGE SCALE GENOMIC DNA]</scope>
    <source>
        <strain evidence="2">ER-17-0199</strain>
        <tissue evidence="2">Blubber</tissue>
    </source>
</reference>
<evidence type="ECO:0000313" key="3">
    <source>
        <dbReference type="Proteomes" id="UP001159641"/>
    </source>
</evidence>
<dbReference type="AlphaFoldDB" id="A0AB34GEV5"/>
<comment type="caution">
    <text evidence="2">The sequence shown here is derived from an EMBL/GenBank/DDBJ whole genome shotgun (WGS) entry which is preliminary data.</text>
</comment>
<dbReference type="Proteomes" id="UP001159641">
    <property type="component" value="Unassembled WGS sequence"/>
</dbReference>
<accession>A0AB34GEV5</accession>
<feature type="region of interest" description="Disordered" evidence="1">
    <location>
        <begin position="1"/>
        <end position="25"/>
    </location>
</feature>
<feature type="compositionally biased region" description="Polar residues" evidence="1">
    <location>
        <begin position="7"/>
        <end position="16"/>
    </location>
</feature>
<protein>
    <submittedName>
        <fullName evidence="2">Uncharacterized protein</fullName>
    </submittedName>
</protein>
<proteinExistence type="predicted"/>
<dbReference type="EMBL" id="JAIQCJ010002285">
    <property type="protein sequence ID" value="KAJ8777852.1"/>
    <property type="molecule type" value="Genomic_DNA"/>
</dbReference>